<dbReference type="EMBL" id="LAZR01017704">
    <property type="protein sequence ID" value="KKL99322.1"/>
    <property type="molecule type" value="Genomic_DNA"/>
</dbReference>
<gene>
    <name evidence="1" type="ORF">LCGC14_1815550</name>
</gene>
<proteinExistence type="predicted"/>
<accession>A0A0F9JK52</accession>
<organism evidence="1">
    <name type="scientific">marine sediment metagenome</name>
    <dbReference type="NCBI Taxonomy" id="412755"/>
    <lineage>
        <taxon>unclassified sequences</taxon>
        <taxon>metagenomes</taxon>
        <taxon>ecological metagenomes</taxon>
    </lineage>
</organism>
<comment type="caution">
    <text evidence="1">The sequence shown here is derived from an EMBL/GenBank/DDBJ whole genome shotgun (WGS) entry which is preliminary data.</text>
</comment>
<protein>
    <submittedName>
        <fullName evidence="1">Uncharacterized protein</fullName>
    </submittedName>
</protein>
<name>A0A0F9JK52_9ZZZZ</name>
<sequence length="68" mass="8495">MWTLEEREVLNDRLWESLIEQTTDDDEMEIIRAIELNYKCIELLREKKRVLDLRESMMRAEQERRRLL</sequence>
<evidence type="ECO:0000313" key="1">
    <source>
        <dbReference type="EMBL" id="KKL99322.1"/>
    </source>
</evidence>
<reference evidence="1" key="1">
    <citation type="journal article" date="2015" name="Nature">
        <title>Complex archaea that bridge the gap between prokaryotes and eukaryotes.</title>
        <authorList>
            <person name="Spang A."/>
            <person name="Saw J.H."/>
            <person name="Jorgensen S.L."/>
            <person name="Zaremba-Niedzwiedzka K."/>
            <person name="Martijn J."/>
            <person name="Lind A.E."/>
            <person name="van Eijk R."/>
            <person name="Schleper C."/>
            <person name="Guy L."/>
            <person name="Ettema T.J."/>
        </authorList>
    </citation>
    <scope>NUCLEOTIDE SEQUENCE</scope>
</reference>
<dbReference type="AlphaFoldDB" id="A0A0F9JK52"/>